<evidence type="ECO:0000313" key="2">
    <source>
        <dbReference type="Proteomes" id="UP001597520"/>
    </source>
</evidence>
<dbReference type="RefSeq" id="WP_380711526.1">
    <property type="nucleotide sequence ID" value="NZ_JBHUML010000002.1"/>
</dbReference>
<comment type="caution">
    <text evidence="1">The sequence shown here is derived from an EMBL/GenBank/DDBJ whole genome shotgun (WGS) entry which is preliminary data.</text>
</comment>
<accession>A0ABW5SX32</accession>
<dbReference type="Proteomes" id="UP001597520">
    <property type="component" value="Unassembled WGS sequence"/>
</dbReference>
<name>A0ABW5SX32_9BACI</name>
<protein>
    <submittedName>
        <fullName evidence="1">DUF3168 domain-containing protein</fullName>
    </submittedName>
</protein>
<reference evidence="2" key="1">
    <citation type="journal article" date="2019" name="Int. J. Syst. Evol. Microbiol.">
        <title>The Global Catalogue of Microorganisms (GCM) 10K type strain sequencing project: providing services to taxonomists for standard genome sequencing and annotation.</title>
        <authorList>
            <consortium name="The Broad Institute Genomics Platform"/>
            <consortium name="The Broad Institute Genome Sequencing Center for Infectious Disease"/>
            <person name="Wu L."/>
            <person name="Ma J."/>
        </authorList>
    </citation>
    <scope>NUCLEOTIDE SEQUENCE [LARGE SCALE GENOMIC DNA]</scope>
    <source>
        <strain evidence="2">KCTC 33792</strain>
    </source>
</reference>
<dbReference type="InterPro" id="IPR021508">
    <property type="entry name" value="Gp17-like"/>
</dbReference>
<keyword evidence="2" id="KW-1185">Reference proteome</keyword>
<organism evidence="1 2">
    <name type="scientific">Salibacterium lacus</name>
    <dbReference type="NCBI Taxonomy" id="1898109"/>
    <lineage>
        <taxon>Bacteria</taxon>
        <taxon>Bacillati</taxon>
        <taxon>Bacillota</taxon>
        <taxon>Bacilli</taxon>
        <taxon>Bacillales</taxon>
        <taxon>Bacillaceae</taxon>
    </lineage>
</organism>
<evidence type="ECO:0000313" key="1">
    <source>
        <dbReference type="EMBL" id="MFD2704238.1"/>
    </source>
</evidence>
<proteinExistence type="predicted"/>
<dbReference type="Pfam" id="PF11367">
    <property type="entry name" value="Tail_completion_gp17"/>
    <property type="match status" value="1"/>
</dbReference>
<sequence>MKTALWEVQTAFYSALTAHQPLMDKVVGVYDTAPESPEYPYVTIGEPTVSPFDNKVTNGENIVWVLHCWSQYNGKKEAMEILNLMNEAFTEQPLQIGGGFFVQDFKRDSGNALRVITDVDGQTRHGILRVRLYVTQ</sequence>
<dbReference type="InterPro" id="IPR053745">
    <property type="entry name" value="Viral_Tail_Comp_sf"/>
</dbReference>
<dbReference type="EMBL" id="JBHUML010000002">
    <property type="protein sequence ID" value="MFD2704238.1"/>
    <property type="molecule type" value="Genomic_DNA"/>
</dbReference>
<dbReference type="Gene3D" id="3.30.2000.30">
    <property type="match status" value="1"/>
</dbReference>
<gene>
    <name evidence="1" type="ORF">ACFSUB_02060</name>
</gene>